<dbReference type="InterPro" id="IPR011528">
    <property type="entry name" value="NERD"/>
</dbReference>
<dbReference type="AlphaFoldDB" id="A0A1S6IM92"/>
<feature type="domain" description="NERD" evidence="1">
    <location>
        <begin position="37"/>
        <end position="142"/>
    </location>
</feature>
<keyword evidence="3" id="KW-1185">Reference proteome</keyword>
<dbReference type="Pfam" id="PF08378">
    <property type="entry name" value="NERD"/>
    <property type="match status" value="1"/>
</dbReference>
<evidence type="ECO:0000313" key="3">
    <source>
        <dbReference type="Proteomes" id="UP000188993"/>
    </source>
</evidence>
<evidence type="ECO:0000313" key="2">
    <source>
        <dbReference type="EMBL" id="AQS52678.1"/>
    </source>
</evidence>
<name>A0A1S6IM92_9LACT</name>
<proteinExistence type="predicted"/>
<dbReference type="STRING" id="708126.BW727_100270"/>
<accession>A0A1S6IM92</accession>
<organism evidence="2 3">
    <name type="scientific">Jeotgalibaca dankookensis</name>
    <dbReference type="NCBI Taxonomy" id="708126"/>
    <lineage>
        <taxon>Bacteria</taxon>
        <taxon>Bacillati</taxon>
        <taxon>Bacillota</taxon>
        <taxon>Bacilli</taxon>
        <taxon>Lactobacillales</taxon>
        <taxon>Carnobacteriaceae</taxon>
        <taxon>Jeotgalibaca</taxon>
    </lineage>
</organism>
<evidence type="ECO:0000259" key="1">
    <source>
        <dbReference type="PROSITE" id="PS50965"/>
    </source>
</evidence>
<dbReference type="OrthoDB" id="2136191at2"/>
<dbReference type="EMBL" id="CP019728">
    <property type="protein sequence ID" value="AQS52678.1"/>
    <property type="molecule type" value="Genomic_DNA"/>
</dbReference>
<dbReference type="RefSeq" id="WP_062468116.1">
    <property type="nucleotide sequence ID" value="NZ_BBYN01000005.1"/>
</dbReference>
<sequence length="282" mass="33132">MLLKKRERPIEMRKLESLEGRMTLNADYTRQLHQMRLGYAGECQFDCMAEELDDYVIRINDFILARQQLCQIDSIFISEQKIYLLDIKNWSKTYTLNRDGFESLHNDPLDQLKRARKIFINMLESHGIRLPVEARLVFINPEIVLYGMDANLPIILPQQIPDYFNKIRHSSGPITKWEEQIAKKILAQHTDENPYRLQVPYSTESVQPGILCSTCRILMTEKSHKFLCCPKCLETESKAHAVRRSEQELLLLFPDSRPYIHKLYKWCGEMVSKQSLHSLKSK</sequence>
<reference evidence="2 3" key="1">
    <citation type="journal article" date="2014" name="Int. J. Syst. Evol. Microbiol.">
        <title>Jeotgalibaca dankookensis gen. nov., sp. nov., a member of the family Carnobacteriaceae, isolated from seujeot (Korean traditional food).</title>
        <authorList>
            <person name="Lee D.G."/>
            <person name="Trujillo M.E."/>
            <person name="Kang H."/>
            <person name="Ahn T.Y."/>
        </authorList>
    </citation>
    <scope>NUCLEOTIDE SEQUENCE [LARGE SCALE GENOMIC DNA]</scope>
    <source>
        <strain evidence="2 3">EX-07</strain>
    </source>
</reference>
<dbReference type="PROSITE" id="PS50965">
    <property type="entry name" value="NERD"/>
    <property type="match status" value="1"/>
</dbReference>
<gene>
    <name evidence="2" type="ORF">BW727_100270</name>
</gene>
<dbReference type="KEGG" id="jda:BW727_100270"/>
<protein>
    <recommendedName>
        <fullName evidence="1">NERD domain-containing protein</fullName>
    </recommendedName>
</protein>
<dbReference type="Proteomes" id="UP000188993">
    <property type="component" value="Chromosome"/>
</dbReference>